<dbReference type="OrthoDB" id="9793534at2"/>
<dbReference type="PANTHER" id="PTHR34801:SF6">
    <property type="entry name" value="SLL1620 PROTEIN"/>
    <property type="match status" value="1"/>
</dbReference>
<keyword evidence="1" id="KW-0472">Membrane</keyword>
<protein>
    <submittedName>
        <fullName evidence="2">Uncharacterized conserved protein, DUF1499 family</fullName>
    </submittedName>
</protein>
<dbReference type="Pfam" id="PF07386">
    <property type="entry name" value="DUF1499"/>
    <property type="match status" value="1"/>
</dbReference>
<dbReference type="STRING" id="1122206.SAMN02745753_03884"/>
<dbReference type="AlphaFoldDB" id="A0A1M5JLS3"/>
<evidence type="ECO:0000313" key="3">
    <source>
        <dbReference type="Proteomes" id="UP000184517"/>
    </source>
</evidence>
<evidence type="ECO:0000256" key="1">
    <source>
        <dbReference type="SAM" id="Phobius"/>
    </source>
</evidence>
<dbReference type="PANTHER" id="PTHR34801">
    <property type="entry name" value="EXPRESSED PROTEIN"/>
    <property type="match status" value="1"/>
</dbReference>
<dbReference type="EMBL" id="FQVF01000021">
    <property type="protein sequence ID" value="SHG41468.1"/>
    <property type="molecule type" value="Genomic_DNA"/>
</dbReference>
<dbReference type="Proteomes" id="UP000184517">
    <property type="component" value="Unassembled WGS sequence"/>
</dbReference>
<gene>
    <name evidence="2" type="ORF">SAMN02745753_03884</name>
</gene>
<keyword evidence="1" id="KW-0812">Transmembrane</keyword>
<keyword evidence="3" id="KW-1185">Reference proteome</keyword>
<proteinExistence type="predicted"/>
<dbReference type="PIRSF" id="PIRSF026426">
    <property type="entry name" value="DUF1499"/>
    <property type="match status" value="1"/>
</dbReference>
<sequence>MVRWIIALIVVLFVGFFIYVTISNKLPEGLGVTDGGLMSCPSSPNCVSTQASPEDLEHYAEPIVYTGDRMKTQLSIESFILSKGNAHLVSSTLGYVHFEVKSALIGYIDDVEFYLPEADSVVHVRSASRVGYSDLGINLERVRQIQSLLVD</sequence>
<keyword evidence="1" id="KW-1133">Transmembrane helix</keyword>
<evidence type="ECO:0000313" key="2">
    <source>
        <dbReference type="EMBL" id="SHG41468.1"/>
    </source>
</evidence>
<organism evidence="2 3">
    <name type="scientific">Marinomonas polaris DSM 16579</name>
    <dbReference type="NCBI Taxonomy" id="1122206"/>
    <lineage>
        <taxon>Bacteria</taxon>
        <taxon>Pseudomonadati</taxon>
        <taxon>Pseudomonadota</taxon>
        <taxon>Gammaproteobacteria</taxon>
        <taxon>Oceanospirillales</taxon>
        <taxon>Oceanospirillaceae</taxon>
        <taxon>Marinomonas</taxon>
    </lineage>
</organism>
<name>A0A1M5JLS3_9GAMM</name>
<accession>A0A1M5JLS3</accession>
<feature type="transmembrane region" description="Helical" evidence="1">
    <location>
        <begin position="6"/>
        <end position="22"/>
    </location>
</feature>
<reference evidence="3" key="1">
    <citation type="submission" date="2016-11" db="EMBL/GenBank/DDBJ databases">
        <authorList>
            <person name="Varghese N."/>
            <person name="Submissions S."/>
        </authorList>
    </citation>
    <scope>NUCLEOTIDE SEQUENCE [LARGE SCALE GENOMIC DNA]</scope>
    <source>
        <strain evidence="3">DSM 16579</strain>
    </source>
</reference>
<dbReference type="InterPro" id="IPR010865">
    <property type="entry name" value="DUF1499"/>
</dbReference>
<dbReference type="RefSeq" id="WP_084122563.1">
    <property type="nucleotide sequence ID" value="NZ_FQVF01000021.1"/>
</dbReference>